<gene>
    <name evidence="1" type="ORF">DP114_16395</name>
</gene>
<keyword evidence="2" id="KW-1185">Reference proteome</keyword>
<dbReference type="RefSeq" id="WP_169265609.1">
    <property type="nucleotide sequence ID" value="NZ_CAWOXK010000001.1"/>
</dbReference>
<evidence type="ECO:0000313" key="1">
    <source>
        <dbReference type="EMBL" id="QDL09271.1"/>
    </source>
</evidence>
<accession>A0A856MI14</accession>
<reference evidence="1 2" key="1">
    <citation type="submission" date="2018-06" db="EMBL/GenBank/DDBJ databases">
        <title>Comparative genomics of Brasilonema spp. strains.</title>
        <authorList>
            <person name="Alvarenga D.O."/>
            <person name="Fiore M.F."/>
            <person name="Varani A.M."/>
        </authorList>
    </citation>
    <scope>NUCLEOTIDE SEQUENCE [LARGE SCALE GENOMIC DNA]</scope>
    <source>
        <strain evidence="1 2">CENA114</strain>
    </source>
</reference>
<dbReference type="Proteomes" id="UP000503129">
    <property type="component" value="Chromosome"/>
</dbReference>
<dbReference type="EMBL" id="CP030118">
    <property type="protein sequence ID" value="QDL09271.1"/>
    <property type="molecule type" value="Genomic_DNA"/>
</dbReference>
<organism evidence="1 2">
    <name type="scientific">Brasilonema sennae CENA114</name>
    <dbReference type="NCBI Taxonomy" id="415709"/>
    <lineage>
        <taxon>Bacteria</taxon>
        <taxon>Bacillati</taxon>
        <taxon>Cyanobacteriota</taxon>
        <taxon>Cyanophyceae</taxon>
        <taxon>Nostocales</taxon>
        <taxon>Scytonemataceae</taxon>
        <taxon>Brasilonema</taxon>
        <taxon>Bromeliae group (in: Brasilonema)</taxon>
    </lineage>
</organism>
<evidence type="ECO:0000313" key="2">
    <source>
        <dbReference type="Proteomes" id="UP000503129"/>
    </source>
</evidence>
<dbReference type="KEGG" id="bsen:DP114_16395"/>
<protein>
    <submittedName>
        <fullName evidence="1">Uncharacterized protein</fullName>
    </submittedName>
</protein>
<name>A0A856MI14_9CYAN</name>
<dbReference type="AlphaFoldDB" id="A0A856MI14"/>
<proteinExistence type="predicted"/>
<sequence>MGQGQGWAKSRQNWTTIKKSTCLTSKLCPVWRLIENNRNNLRIRTRQTVKEVPRFVKKMHYGLLEASYLY</sequence>